<dbReference type="SUPFAM" id="SSF51430">
    <property type="entry name" value="NAD(P)-linked oxidoreductase"/>
    <property type="match status" value="1"/>
</dbReference>
<evidence type="ECO:0000313" key="2">
    <source>
        <dbReference type="EMBL" id="SDD27895.1"/>
    </source>
</evidence>
<feature type="domain" description="NADP-dependent oxidoreductase" evidence="1">
    <location>
        <begin position="16"/>
        <end position="312"/>
    </location>
</feature>
<dbReference type="Gene3D" id="3.20.20.100">
    <property type="entry name" value="NADP-dependent oxidoreductase domain"/>
    <property type="match status" value="1"/>
</dbReference>
<dbReference type="PANTHER" id="PTHR43364:SF18">
    <property type="entry name" value="OXIDOREDUCTASE"/>
    <property type="match status" value="1"/>
</dbReference>
<gene>
    <name evidence="2" type="ORF">SAMN05216410_3101</name>
</gene>
<dbReference type="AlphaFoldDB" id="A0A1G6THT9"/>
<dbReference type="Pfam" id="PF00248">
    <property type="entry name" value="Aldo_ket_red"/>
    <property type="match status" value="1"/>
</dbReference>
<sequence>MELRRLGRTGLHVSALGLGTMTWGRDTDAQDAAQQLRDFRLAGGTFLDTAGSYGDGASEEILGGLLGSVVDRDEVVVATKGGLRRTPSGMVVDSSRGALLASIDASLERLGTDHVDLFLVQAPDPHTPVEETVSALRHMVTTGRARYVGLANHAGWHTGYAAAALRVGGEAELAALEVEHSLLNRDCELDLVAATQALGVGLLTWSALGRGVLTGKYRRTLPADSRGASSHMSGFVEPYLDARGSAIVDAVCTAAAGLGRAPLEVALSWVLGRSYVSSAIVGARTPGQLRESLGALDLTLPGAVSSALDEVSDPSSDFADSYA</sequence>
<dbReference type="GO" id="GO:0005829">
    <property type="term" value="C:cytosol"/>
    <property type="evidence" value="ECO:0007669"/>
    <property type="project" value="TreeGrafter"/>
</dbReference>
<dbReference type="PANTHER" id="PTHR43364">
    <property type="entry name" value="NADH-SPECIFIC METHYLGLYOXAL REDUCTASE-RELATED"/>
    <property type="match status" value="1"/>
</dbReference>
<dbReference type="EMBL" id="FMYH01000006">
    <property type="protein sequence ID" value="SDD27895.1"/>
    <property type="molecule type" value="Genomic_DNA"/>
</dbReference>
<evidence type="ECO:0000313" key="3">
    <source>
        <dbReference type="Proteomes" id="UP000199039"/>
    </source>
</evidence>
<reference evidence="2 3" key="1">
    <citation type="submission" date="2016-09" db="EMBL/GenBank/DDBJ databases">
        <authorList>
            <person name="Capua I."/>
            <person name="De Benedictis P."/>
            <person name="Joannis T."/>
            <person name="Lombin L.H."/>
            <person name="Cattoli G."/>
        </authorList>
    </citation>
    <scope>NUCLEOTIDE SEQUENCE [LARGE SCALE GENOMIC DNA]</scope>
    <source>
        <strain evidence="2 3">ISLP-3</strain>
    </source>
</reference>
<dbReference type="OrthoDB" id="9768793at2"/>
<dbReference type="STRING" id="1814289.SAMN05216410_3101"/>
<evidence type="ECO:0000259" key="1">
    <source>
        <dbReference type="Pfam" id="PF00248"/>
    </source>
</evidence>
<accession>A0A1G6THT9</accession>
<dbReference type="RefSeq" id="WP_093184754.1">
    <property type="nucleotide sequence ID" value="NZ_FMYH01000006.1"/>
</dbReference>
<keyword evidence="3" id="KW-1185">Reference proteome</keyword>
<protein>
    <submittedName>
        <fullName evidence="2">Predicted oxidoreductase</fullName>
    </submittedName>
</protein>
<proteinExistence type="predicted"/>
<dbReference type="InterPro" id="IPR050523">
    <property type="entry name" value="AKR_Detox_Biosynth"/>
</dbReference>
<organism evidence="2 3">
    <name type="scientific">Sanguibacter gelidistatuariae</name>
    <dbReference type="NCBI Taxonomy" id="1814289"/>
    <lineage>
        <taxon>Bacteria</taxon>
        <taxon>Bacillati</taxon>
        <taxon>Actinomycetota</taxon>
        <taxon>Actinomycetes</taxon>
        <taxon>Micrococcales</taxon>
        <taxon>Sanguibacteraceae</taxon>
        <taxon>Sanguibacter</taxon>
    </lineage>
</organism>
<dbReference type="InterPro" id="IPR023210">
    <property type="entry name" value="NADP_OxRdtase_dom"/>
</dbReference>
<dbReference type="InterPro" id="IPR036812">
    <property type="entry name" value="NAD(P)_OxRdtase_dom_sf"/>
</dbReference>
<dbReference type="Proteomes" id="UP000199039">
    <property type="component" value="Unassembled WGS sequence"/>
</dbReference>
<name>A0A1G6THT9_9MICO</name>